<evidence type="ECO:0000313" key="3">
    <source>
        <dbReference type="EMBL" id="CAL1411183.1"/>
    </source>
</evidence>
<dbReference type="AlphaFoldDB" id="A0AAV2GKA8"/>
<dbReference type="EMBL" id="OZ034822">
    <property type="protein sequence ID" value="CAL1411183.1"/>
    <property type="molecule type" value="Genomic_DNA"/>
</dbReference>
<evidence type="ECO:0000313" key="4">
    <source>
        <dbReference type="Proteomes" id="UP001497516"/>
    </source>
</evidence>
<reference evidence="3 4" key="1">
    <citation type="submission" date="2024-04" db="EMBL/GenBank/DDBJ databases">
        <authorList>
            <person name="Fracassetti M."/>
        </authorList>
    </citation>
    <scope>NUCLEOTIDE SEQUENCE [LARGE SCALE GENOMIC DNA]</scope>
</reference>
<keyword evidence="2" id="KW-1133">Transmembrane helix</keyword>
<name>A0AAV2GKA8_9ROSI</name>
<dbReference type="Proteomes" id="UP001497516">
    <property type="component" value="Chromosome 9"/>
</dbReference>
<gene>
    <name evidence="3" type="ORF">LTRI10_LOCUS50556</name>
</gene>
<protein>
    <submittedName>
        <fullName evidence="3">Uncharacterized protein</fullName>
    </submittedName>
</protein>
<proteinExistence type="predicted"/>
<evidence type="ECO:0000256" key="1">
    <source>
        <dbReference type="SAM" id="MobiDB-lite"/>
    </source>
</evidence>
<feature type="transmembrane region" description="Helical" evidence="2">
    <location>
        <begin position="21"/>
        <end position="42"/>
    </location>
</feature>
<evidence type="ECO:0000256" key="2">
    <source>
        <dbReference type="SAM" id="Phobius"/>
    </source>
</evidence>
<sequence>MDRPSDKENHRRHQDQPKQSMPPLSSFSLWVVSSIGAIDLSIPSARSMLPSSSNHVFVPPPTSSPPVPRCCFLIPVSLVAVNSTAFSILVCRTTNLSRRRWIHRPLTKTNR</sequence>
<keyword evidence="4" id="KW-1185">Reference proteome</keyword>
<keyword evidence="2" id="KW-0472">Membrane</keyword>
<feature type="transmembrane region" description="Helical" evidence="2">
    <location>
        <begin position="72"/>
        <end position="91"/>
    </location>
</feature>
<accession>A0AAV2GKA8</accession>
<keyword evidence="2" id="KW-0812">Transmembrane</keyword>
<organism evidence="3 4">
    <name type="scientific">Linum trigynum</name>
    <dbReference type="NCBI Taxonomy" id="586398"/>
    <lineage>
        <taxon>Eukaryota</taxon>
        <taxon>Viridiplantae</taxon>
        <taxon>Streptophyta</taxon>
        <taxon>Embryophyta</taxon>
        <taxon>Tracheophyta</taxon>
        <taxon>Spermatophyta</taxon>
        <taxon>Magnoliopsida</taxon>
        <taxon>eudicotyledons</taxon>
        <taxon>Gunneridae</taxon>
        <taxon>Pentapetalae</taxon>
        <taxon>rosids</taxon>
        <taxon>fabids</taxon>
        <taxon>Malpighiales</taxon>
        <taxon>Linaceae</taxon>
        <taxon>Linum</taxon>
    </lineage>
</organism>
<feature type="region of interest" description="Disordered" evidence="1">
    <location>
        <begin position="1"/>
        <end position="24"/>
    </location>
</feature>